<accession>A0A7W7VEU6</accession>
<evidence type="ECO:0000313" key="2">
    <source>
        <dbReference type="EMBL" id="MBB4907636.1"/>
    </source>
</evidence>
<reference evidence="2 3" key="1">
    <citation type="submission" date="2020-08" db="EMBL/GenBank/DDBJ databases">
        <title>Genomic Encyclopedia of Type Strains, Phase III (KMG-III): the genomes of soil and plant-associated and newly described type strains.</title>
        <authorList>
            <person name="Whitman W."/>
        </authorList>
    </citation>
    <scope>NUCLEOTIDE SEQUENCE [LARGE SCALE GENOMIC DNA]</scope>
    <source>
        <strain evidence="2 3">CECT 8960</strain>
    </source>
</reference>
<protein>
    <submittedName>
        <fullName evidence="2">Cytochrome P450</fullName>
    </submittedName>
</protein>
<dbReference type="PANTHER" id="PTHR24305">
    <property type="entry name" value="CYTOCHROME P450"/>
    <property type="match status" value="1"/>
</dbReference>
<sequence length="425" mass="46731">MTSTTTATRASAADTARLLPAVLLPIIAGGVIKRRPPLMGLVGLLGGDERAVREITRLRDRYGDAPLALRVPGREVAVVLSPADVGALLAGTPDPFTPASTDKVGALKHFQPHAVLITRDERVRAKRRAANEKALDTGRPLHHLAEPIHRVVTEEAAALSGSTLDWDRFDATWQRVVRRIVLGDAARDDVRLTELLDRLRRTANWAWLAPRRPRLLSEFTERLRAHVARADPDTVAAGLSHGVDTEVDPVGQVPHWLFAFDAAGMAIMRTLAVLATHPDAAARAETDTGEPARLPFLRACVLDTLRLWPTTPAILRETTTQIWGLPENTTVLVFAPYFHRAVSNRFEPDLWLDGRAQSQPALVPFSGGPGQCPGRNLVLYTTSTMLAAMRTHREYELVGDHGLRDRTHLPGTLDNFHLEFRATAR</sequence>
<dbReference type="GO" id="GO:0005506">
    <property type="term" value="F:iron ion binding"/>
    <property type="evidence" value="ECO:0007669"/>
    <property type="project" value="InterPro"/>
</dbReference>
<dbReference type="InterPro" id="IPR036396">
    <property type="entry name" value="Cyt_P450_sf"/>
</dbReference>
<dbReference type="Gene3D" id="1.10.630.10">
    <property type="entry name" value="Cytochrome P450"/>
    <property type="match status" value="1"/>
</dbReference>
<dbReference type="Pfam" id="PF00067">
    <property type="entry name" value="p450"/>
    <property type="match status" value="1"/>
</dbReference>
<name>A0A7W7VEU6_9PSEU</name>
<dbReference type="InterPro" id="IPR001128">
    <property type="entry name" value="Cyt_P450"/>
</dbReference>
<comment type="similarity">
    <text evidence="1">Belongs to the cytochrome P450 family.</text>
</comment>
<gene>
    <name evidence="2" type="ORF">FHR82_003878</name>
</gene>
<dbReference type="GO" id="GO:0020037">
    <property type="term" value="F:heme binding"/>
    <property type="evidence" value="ECO:0007669"/>
    <property type="project" value="InterPro"/>
</dbReference>
<dbReference type="GO" id="GO:0016705">
    <property type="term" value="F:oxidoreductase activity, acting on paired donors, with incorporation or reduction of molecular oxygen"/>
    <property type="evidence" value="ECO:0007669"/>
    <property type="project" value="InterPro"/>
</dbReference>
<dbReference type="EMBL" id="JACHJQ010000004">
    <property type="protein sequence ID" value="MBB4907636.1"/>
    <property type="molecule type" value="Genomic_DNA"/>
</dbReference>
<comment type="caution">
    <text evidence="2">The sequence shown here is derived from an EMBL/GenBank/DDBJ whole genome shotgun (WGS) entry which is preliminary data.</text>
</comment>
<keyword evidence="3" id="KW-1185">Reference proteome</keyword>
<dbReference type="GO" id="GO:0004497">
    <property type="term" value="F:monooxygenase activity"/>
    <property type="evidence" value="ECO:0007669"/>
    <property type="project" value="InterPro"/>
</dbReference>
<organism evidence="2 3">
    <name type="scientific">Actinophytocola algeriensis</name>
    <dbReference type="NCBI Taxonomy" id="1768010"/>
    <lineage>
        <taxon>Bacteria</taxon>
        <taxon>Bacillati</taxon>
        <taxon>Actinomycetota</taxon>
        <taxon>Actinomycetes</taxon>
        <taxon>Pseudonocardiales</taxon>
        <taxon>Pseudonocardiaceae</taxon>
    </lineage>
</organism>
<dbReference type="RefSeq" id="WP_184811803.1">
    <property type="nucleotide sequence ID" value="NZ_JACHJQ010000004.1"/>
</dbReference>
<dbReference type="SUPFAM" id="SSF48264">
    <property type="entry name" value="Cytochrome P450"/>
    <property type="match status" value="1"/>
</dbReference>
<evidence type="ECO:0000313" key="3">
    <source>
        <dbReference type="Proteomes" id="UP000520767"/>
    </source>
</evidence>
<dbReference type="Proteomes" id="UP000520767">
    <property type="component" value="Unassembled WGS sequence"/>
</dbReference>
<dbReference type="PANTHER" id="PTHR24305:SF166">
    <property type="entry name" value="CYTOCHROME P450 12A4, MITOCHONDRIAL-RELATED"/>
    <property type="match status" value="1"/>
</dbReference>
<dbReference type="AlphaFoldDB" id="A0A7W7VEU6"/>
<proteinExistence type="inferred from homology"/>
<evidence type="ECO:0000256" key="1">
    <source>
        <dbReference type="ARBA" id="ARBA00010617"/>
    </source>
</evidence>
<dbReference type="InterPro" id="IPR050121">
    <property type="entry name" value="Cytochrome_P450_monoxygenase"/>
</dbReference>